<proteinExistence type="predicted"/>
<sequence length="601" mass="68194">MDRYTHNPLSTDDSIRVLELLPGLSGDTLEARLLEVRLSDEPIFSALSYCWGAPIFDALLVCNAHALHITKSLATALNCLRNATQPLVIWIDQVCINQGDLAERNRQVQLMSRIYASAYEVLVWLGLPTDSSNFMFHCMSRGMVMHADIPRLLCSIAEFCHRHWFERTWTVQEVVLSRYEPRLFCGRRSVSWSQFGQHLDTLYQRFSQRVPVSEDGLFPSVYAKSIDDLDTWKLFLGDTNSRSTDQRMREALKFFLDGTMGFSKIRAMRAEGPSASFPTQLLRTLHLQVTDQRDKVFGLLGMCVFESDSITPDYSKSVTRVYSEAMAHIILNDFGSGYPSLSFDTIEPVETQNLPTWVANFAAQSNHLETWVRPNDLVPKRSEIVNAAIARASHATPIVRFSDDFQILYTYGVEFSSVKASFSLPQSLDSVMGLERWERWFSQIVWMVRGRRIPLESILESLHRPHSGRYDHWDTALSAFKRLFNFARKGKMFTNTADVHMKSLLKDLGEVEGIALPFCLDNTFFITGTRRIGRCIGAVAQGGLFGINIPFILRKKDDAFSMVSIAHVAGHHYNHISIENANGKSSLGNPRTYSPKTFTIV</sequence>
<gene>
    <name evidence="2" type="ORF">BU26DRAFT_556713</name>
</gene>
<dbReference type="AlphaFoldDB" id="A0A6A6HT62"/>
<name>A0A6A6HT62_9PLEO</name>
<evidence type="ECO:0000313" key="3">
    <source>
        <dbReference type="Proteomes" id="UP000800094"/>
    </source>
</evidence>
<reference evidence="2" key="1">
    <citation type="journal article" date="2020" name="Stud. Mycol.">
        <title>101 Dothideomycetes genomes: a test case for predicting lifestyles and emergence of pathogens.</title>
        <authorList>
            <person name="Haridas S."/>
            <person name="Albert R."/>
            <person name="Binder M."/>
            <person name="Bloem J."/>
            <person name="Labutti K."/>
            <person name="Salamov A."/>
            <person name="Andreopoulos B."/>
            <person name="Baker S."/>
            <person name="Barry K."/>
            <person name="Bills G."/>
            <person name="Bluhm B."/>
            <person name="Cannon C."/>
            <person name="Castanera R."/>
            <person name="Culley D."/>
            <person name="Daum C."/>
            <person name="Ezra D."/>
            <person name="Gonzalez J."/>
            <person name="Henrissat B."/>
            <person name="Kuo A."/>
            <person name="Liang C."/>
            <person name="Lipzen A."/>
            <person name="Lutzoni F."/>
            <person name="Magnuson J."/>
            <person name="Mondo S."/>
            <person name="Nolan M."/>
            <person name="Ohm R."/>
            <person name="Pangilinan J."/>
            <person name="Park H.-J."/>
            <person name="Ramirez L."/>
            <person name="Alfaro M."/>
            <person name="Sun H."/>
            <person name="Tritt A."/>
            <person name="Yoshinaga Y."/>
            <person name="Zwiers L.-H."/>
            <person name="Turgeon B."/>
            <person name="Goodwin S."/>
            <person name="Spatafora J."/>
            <person name="Crous P."/>
            <person name="Grigoriev I."/>
        </authorList>
    </citation>
    <scope>NUCLEOTIDE SEQUENCE</scope>
    <source>
        <strain evidence="2">CBS 122368</strain>
    </source>
</reference>
<dbReference type="EMBL" id="ML987216">
    <property type="protein sequence ID" value="KAF2240630.1"/>
    <property type="molecule type" value="Genomic_DNA"/>
</dbReference>
<dbReference type="PANTHER" id="PTHR24148">
    <property type="entry name" value="ANKYRIN REPEAT DOMAIN-CONTAINING PROTEIN 39 HOMOLOG-RELATED"/>
    <property type="match status" value="1"/>
</dbReference>
<organism evidence="2 3">
    <name type="scientific">Trematosphaeria pertusa</name>
    <dbReference type="NCBI Taxonomy" id="390896"/>
    <lineage>
        <taxon>Eukaryota</taxon>
        <taxon>Fungi</taxon>
        <taxon>Dikarya</taxon>
        <taxon>Ascomycota</taxon>
        <taxon>Pezizomycotina</taxon>
        <taxon>Dothideomycetes</taxon>
        <taxon>Pleosporomycetidae</taxon>
        <taxon>Pleosporales</taxon>
        <taxon>Massarineae</taxon>
        <taxon>Trematosphaeriaceae</taxon>
        <taxon>Trematosphaeria</taxon>
    </lineage>
</organism>
<dbReference type="Proteomes" id="UP000800094">
    <property type="component" value="Unassembled WGS sequence"/>
</dbReference>
<dbReference type="RefSeq" id="XP_033675634.1">
    <property type="nucleotide sequence ID" value="XM_033832396.1"/>
</dbReference>
<dbReference type="InterPro" id="IPR010730">
    <property type="entry name" value="HET"/>
</dbReference>
<dbReference type="GeneID" id="54585726"/>
<evidence type="ECO:0000313" key="2">
    <source>
        <dbReference type="EMBL" id="KAF2240630.1"/>
    </source>
</evidence>
<dbReference type="Pfam" id="PF06985">
    <property type="entry name" value="HET"/>
    <property type="match status" value="1"/>
</dbReference>
<feature type="domain" description="Heterokaryon incompatibility" evidence="1">
    <location>
        <begin position="44"/>
        <end position="173"/>
    </location>
</feature>
<dbReference type="PANTHER" id="PTHR24148:SF82">
    <property type="entry name" value="HETEROKARYON INCOMPATIBILITY DOMAIN-CONTAINING PROTEIN"/>
    <property type="match status" value="1"/>
</dbReference>
<keyword evidence="3" id="KW-1185">Reference proteome</keyword>
<evidence type="ECO:0000259" key="1">
    <source>
        <dbReference type="Pfam" id="PF06985"/>
    </source>
</evidence>
<accession>A0A6A6HT62</accession>
<dbReference type="InterPro" id="IPR052895">
    <property type="entry name" value="HetReg/Transcr_Mod"/>
</dbReference>
<dbReference type="OrthoDB" id="3553147at2759"/>
<protein>
    <submittedName>
        <fullName evidence="2">HET-domain-containing protein</fullName>
    </submittedName>
</protein>